<evidence type="ECO:0000256" key="1">
    <source>
        <dbReference type="ARBA" id="ARBA00007010"/>
    </source>
</evidence>
<dbReference type="Proteomes" id="UP000190285">
    <property type="component" value="Unassembled WGS sequence"/>
</dbReference>
<dbReference type="GO" id="GO:0016787">
    <property type="term" value="F:hydrolase activity"/>
    <property type="evidence" value="ECO:0007669"/>
    <property type="project" value="UniProtKB-KW"/>
</dbReference>
<organism evidence="12 13">
    <name type="scientific">Maledivibacter halophilus</name>
    <dbReference type="NCBI Taxonomy" id="36842"/>
    <lineage>
        <taxon>Bacteria</taxon>
        <taxon>Bacillati</taxon>
        <taxon>Bacillota</taxon>
        <taxon>Clostridia</taxon>
        <taxon>Peptostreptococcales</taxon>
        <taxon>Caminicellaceae</taxon>
        <taxon>Maledivibacter</taxon>
    </lineage>
</organism>
<comment type="similarity">
    <text evidence="1">Belongs to the SleB family.</text>
</comment>
<evidence type="ECO:0000256" key="6">
    <source>
        <dbReference type="ARBA" id="ARBA00022969"/>
    </source>
</evidence>
<dbReference type="Gene3D" id="1.10.101.10">
    <property type="entry name" value="PGBD-like superfamily/PGBD"/>
    <property type="match status" value="1"/>
</dbReference>
<evidence type="ECO:0000313" key="12">
    <source>
        <dbReference type="EMBL" id="SKC58475.1"/>
    </source>
</evidence>
<dbReference type="Pfam" id="PF01471">
    <property type="entry name" value="PG_binding_1"/>
    <property type="match status" value="1"/>
</dbReference>
<dbReference type="Pfam" id="PF07486">
    <property type="entry name" value="Hydrolase_2"/>
    <property type="match status" value="1"/>
</dbReference>
<evidence type="ECO:0000256" key="9">
    <source>
        <dbReference type="SAM" id="MobiDB-lite"/>
    </source>
</evidence>
<proteinExistence type="inferred from homology"/>
<name>A0A1T5K4N3_9FIRM</name>
<reference evidence="12 13" key="1">
    <citation type="submission" date="2017-02" db="EMBL/GenBank/DDBJ databases">
        <authorList>
            <person name="Peterson S.W."/>
        </authorList>
    </citation>
    <scope>NUCLEOTIDE SEQUENCE [LARGE SCALE GENOMIC DNA]</scope>
    <source>
        <strain evidence="12 13">M1</strain>
    </source>
</reference>
<evidence type="ECO:0000259" key="11">
    <source>
        <dbReference type="Pfam" id="PF07486"/>
    </source>
</evidence>
<feature type="region of interest" description="Disordered" evidence="9">
    <location>
        <begin position="100"/>
        <end position="119"/>
    </location>
</feature>
<dbReference type="InterPro" id="IPR042047">
    <property type="entry name" value="SleB_dom1"/>
</dbReference>
<keyword evidence="13" id="KW-1185">Reference proteome</keyword>
<keyword evidence="6" id="KW-0749">Sporulation</keyword>
<dbReference type="InterPro" id="IPR036366">
    <property type="entry name" value="PGBDSf"/>
</dbReference>
<protein>
    <recommendedName>
        <fullName evidence="2 8">Spore cortex-lytic enzyme</fullName>
    </recommendedName>
</protein>
<evidence type="ECO:0000256" key="2">
    <source>
        <dbReference type="ARBA" id="ARBA00018364"/>
    </source>
</evidence>
<dbReference type="STRING" id="36842.SAMN02194393_01606"/>
<evidence type="ECO:0000256" key="8">
    <source>
        <dbReference type="NCBIfam" id="TIGR02869"/>
    </source>
</evidence>
<keyword evidence="5" id="KW-0378">Hydrolase</keyword>
<evidence type="ECO:0000256" key="3">
    <source>
        <dbReference type="ARBA" id="ARBA00022544"/>
    </source>
</evidence>
<dbReference type="NCBIfam" id="TIGR02869">
    <property type="entry name" value="spore_SleB"/>
    <property type="match status" value="1"/>
</dbReference>
<feature type="domain" description="Peptidoglycan binding-like" evidence="10">
    <location>
        <begin position="41"/>
        <end position="97"/>
    </location>
</feature>
<evidence type="ECO:0000256" key="4">
    <source>
        <dbReference type="ARBA" id="ARBA00022729"/>
    </source>
</evidence>
<dbReference type="GO" id="GO:0071555">
    <property type="term" value="P:cell wall organization"/>
    <property type="evidence" value="ECO:0007669"/>
    <property type="project" value="UniProtKB-KW"/>
</dbReference>
<sequence>MKKITAILCIILIFSFGISIFAMNIYFDRALAQETLYWGSRGNEVILLQSTLKKWGYYDGPIDGVYGGGTFTAVKKFQSKNGLGVDGVVGSQTAKALGLRIDGNKPSPSKPQYKPGNSGISRDEDITLLAKAITGEARGEPYKGQVAVGAVILNRIKSPTFPNTIAGVVYQPGAFTAVTDGQINLAPTQSCLKAARDSLNGWDPTYGSLYYWNPATATSKWIWSRKVSVKIGKHWFGN</sequence>
<dbReference type="AlphaFoldDB" id="A0A1T5K4N3"/>
<evidence type="ECO:0000256" key="5">
    <source>
        <dbReference type="ARBA" id="ARBA00022801"/>
    </source>
</evidence>
<dbReference type="RefSeq" id="WP_330397351.1">
    <property type="nucleotide sequence ID" value="NZ_FUZT01000003.1"/>
</dbReference>
<dbReference type="InterPro" id="IPR036365">
    <property type="entry name" value="PGBD-like_sf"/>
</dbReference>
<keyword evidence="4" id="KW-0732">Signal</keyword>
<evidence type="ECO:0000256" key="7">
    <source>
        <dbReference type="ARBA" id="ARBA00023316"/>
    </source>
</evidence>
<gene>
    <name evidence="12" type="ORF">SAMN02194393_01606</name>
</gene>
<feature type="domain" description="Cell wall hydrolase SleB" evidence="11">
    <location>
        <begin position="139"/>
        <end position="236"/>
    </location>
</feature>
<dbReference type="Gene3D" id="6.20.240.60">
    <property type="match status" value="1"/>
</dbReference>
<dbReference type="GO" id="GO:0009847">
    <property type="term" value="P:spore germination"/>
    <property type="evidence" value="ECO:0007669"/>
    <property type="project" value="UniProtKB-UniRule"/>
</dbReference>
<evidence type="ECO:0000259" key="10">
    <source>
        <dbReference type="Pfam" id="PF01471"/>
    </source>
</evidence>
<keyword evidence="3" id="KW-0309">Germination</keyword>
<evidence type="ECO:0000313" key="13">
    <source>
        <dbReference type="Proteomes" id="UP000190285"/>
    </source>
</evidence>
<dbReference type="InterPro" id="IPR014224">
    <property type="entry name" value="Spore_cortex_SleB"/>
</dbReference>
<dbReference type="InterPro" id="IPR011105">
    <property type="entry name" value="Cell_wall_hydrolase_SleB"/>
</dbReference>
<dbReference type="SUPFAM" id="SSF47090">
    <property type="entry name" value="PGBD-like"/>
    <property type="match status" value="1"/>
</dbReference>
<dbReference type="InterPro" id="IPR002477">
    <property type="entry name" value="Peptidoglycan-bd-like"/>
</dbReference>
<dbReference type="Gene3D" id="1.10.10.2520">
    <property type="entry name" value="Cell wall hydrolase SleB, domain 1"/>
    <property type="match status" value="1"/>
</dbReference>
<keyword evidence="7" id="KW-0961">Cell wall biogenesis/degradation</keyword>
<dbReference type="EMBL" id="FUZT01000003">
    <property type="protein sequence ID" value="SKC58475.1"/>
    <property type="molecule type" value="Genomic_DNA"/>
</dbReference>
<dbReference type="GO" id="GO:0030435">
    <property type="term" value="P:sporulation resulting in formation of a cellular spore"/>
    <property type="evidence" value="ECO:0007669"/>
    <property type="project" value="UniProtKB-KW"/>
</dbReference>
<accession>A0A1T5K4N3</accession>